<evidence type="ECO:0000256" key="2">
    <source>
        <dbReference type="ARBA" id="ARBA00022692"/>
    </source>
</evidence>
<dbReference type="RefSeq" id="WP_355085897.1">
    <property type="nucleotide sequence ID" value="NZ_JBEXKW010000018.1"/>
</dbReference>
<gene>
    <name evidence="8" type="ORF">AB0I48_22685</name>
</gene>
<keyword evidence="9" id="KW-1185">Reference proteome</keyword>
<evidence type="ECO:0000259" key="7">
    <source>
        <dbReference type="Pfam" id="PF06271"/>
    </source>
</evidence>
<comment type="subcellular location">
    <subcellularLocation>
        <location evidence="1">Membrane</location>
        <topology evidence="1">Multi-pass membrane protein</topology>
    </subcellularLocation>
</comment>
<feature type="domain" description="RDD" evidence="7">
    <location>
        <begin position="27"/>
        <end position="128"/>
    </location>
</feature>
<feature type="region of interest" description="Disordered" evidence="5">
    <location>
        <begin position="172"/>
        <end position="197"/>
    </location>
</feature>
<evidence type="ECO:0000313" key="9">
    <source>
        <dbReference type="Proteomes" id="UP001551695"/>
    </source>
</evidence>
<protein>
    <submittedName>
        <fullName evidence="8">RDD family protein</fullName>
    </submittedName>
</protein>
<accession>A0ABV3FY77</accession>
<evidence type="ECO:0000256" key="1">
    <source>
        <dbReference type="ARBA" id="ARBA00004141"/>
    </source>
</evidence>
<keyword evidence="2 6" id="KW-0812">Transmembrane</keyword>
<feature type="compositionally biased region" description="Basic and acidic residues" evidence="5">
    <location>
        <begin position="188"/>
        <end position="197"/>
    </location>
</feature>
<evidence type="ECO:0000256" key="6">
    <source>
        <dbReference type="SAM" id="Phobius"/>
    </source>
</evidence>
<reference evidence="8 9" key="1">
    <citation type="submission" date="2024-06" db="EMBL/GenBank/DDBJ databases">
        <title>The Natural Products Discovery Center: Release of the First 8490 Sequenced Strains for Exploring Actinobacteria Biosynthetic Diversity.</title>
        <authorList>
            <person name="Kalkreuter E."/>
            <person name="Kautsar S.A."/>
            <person name="Yang D."/>
            <person name="Bader C.D."/>
            <person name="Teijaro C.N."/>
            <person name="Fluegel L."/>
            <person name="Davis C.M."/>
            <person name="Simpson J.R."/>
            <person name="Lauterbach L."/>
            <person name="Steele A.D."/>
            <person name="Gui C."/>
            <person name="Meng S."/>
            <person name="Li G."/>
            <person name="Viehrig K."/>
            <person name="Ye F."/>
            <person name="Su P."/>
            <person name="Kiefer A.F."/>
            <person name="Nichols A."/>
            <person name="Cepeda A.J."/>
            <person name="Yan W."/>
            <person name="Fan B."/>
            <person name="Jiang Y."/>
            <person name="Adhikari A."/>
            <person name="Zheng C.-J."/>
            <person name="Schuster L."/>
            <person name="Cowan T.M."/>
            <person name="Smanski M.J."/>
            <person name="Chevrette M.G."/>
            <person name="De Carvalho L.P.S."/>
            <person name="Shen B."/>
        </authorList>
    </citation>
    <scope>NUCLEOTIDE SEQUENCE [LARGE SCALE GENOMIC DNA]</scope>
    <source>
        <strain evidence="8 9">NPDC050403</strain>
    </source>
</reference>
<dbReference type="InterPro" id="IPR010432">
    <property type="entry name" value="RDD"/>
</dbReference>
<evidence type="ECO:0000313" key="8">
    <source>
        <dbReference type="EMBL" id="MEV0710377.1"/>
    </source>
</evidence>
<organism evidence="8 9">
    <name type="scientific">Nocardia aurea</name>
    <dbReference type="NCBI Taxonomy" id="2144174"/>
    <lineage>
        <taxon>Bacteria</taxon>
        <taxon>Bacillati</taxon>
        <taxon>Actinomycetota</taxon>
        <taxon>Actinomycetes</taxon>
        <taxon>Mycobacteriales</taxon>
        <taxon>Nocardiaceae</taxon>
        <taxon>Nocardia</taxon>
    </lineage>
</organism>
<dbReference type="EMBL" id="JBFAKC010000010">
    <property type="protein sequence ID" value="MEV0710377.1"/>
    <property type="molecule type" value="Genomic_DNA"/>
</dbReference>
<evidence type="ECO:0000256" key="5">
    <source>
        <dbReference type="SAM" id="MobiDB-lite"/>
    </source>
</evidence>
<evidence type="ECO:0000256" key="4">
    <source>
        <dbReference type="ARBA" id="ARBA00023136"/>
    </source>
</evidence>
<proteinExistence type="predicted"/>
<name>A0ABV3FY77_9NOCA</name>
<sequence length="197" mass="21040">MKPVGAQAEKLVPYGARGDTRYGSPRTLRRVLAFAVDSILHLGAGLGAAIAIGPGLSIEAAMRFDWRHVGVDPVIAVGFWLTASATNRVIVQAIFHTTVGKALFGLRVIRPDNGAHPSFGKLLGVWLVDLYLLIAAPIALVTLSAIPGPDNIDDYLLPAVRNRDLRTTRTARELHGSGSGNRAKRRKSAESTTEKSG</sequence>
<keyword evidence="4 6" id="KW-0472">Membrane</keyword>
<dbReference type="Pfam" id="PF06271">
    <property type="entry name" value="RDD"/>
    <property type="match status" value="1"/>
</dbReference>
<feature type="transmembrane region" description="Helical" evidence="6">
    <location>
        <begin position="122"/>
        <end position="146"/>
    </location>
</feature>
<dbReference type="Proteomes" id="UP001551695">
    <property type="component" value="Unassembled WGS sequence"/>
</dbReference>
<keyword evidence="3 6" id="KW-1133">Transmembrane helix</keyword>
<evidence type="ECO:0000256" key="3">
    <source>
        <dbReference type="ARBA" id="ARBA00022989"/>
    </source>
</evidence>
<comment type="caution">
    <text evidence="8">The sequence shown here is derived from an EMBL/GenBank/DDBJ whole genome shotgun (WGS) entry which is preliminary data.</text>
</comment>
<feature type="transmembrane region" description="Helical" evidence="6">
    <location>
        <begin position="64"/>
        <end position="83"/>
    </location>
</feature>
<feature type="transmembrane region" description="Helical" evidence="6">
    <location>
        <begin position="31"/>
        <end position="52"/>
    </location>
</feature>